<keyword evidence="7" id="KW-1185">Reference proteome</keyword>
<dbReference type="RefSeq" id="WP_013491713.1">
    <property type="nucleotide sequence ID" value="NC_014830.1"/>
</dbReference>
<gene>
    <name evidence="6" type="ordered locus">Intca_0865</name>
</gene>
<dbReference type="Pfam" id="PF16925">
    <property type="entry name" value="TetR_C_13"/>
    <property type="match status" value="1"/>
</dbReference>
<evidence type="ECO:0000313" key="7">
    <source>
        <dbReference type="Proteomes" id="UP000008914"/>
    </source>
</evidence>
<evidence type="ECO:0000256" key="1">
    <source>
        <dbReference type="ARBA" id="ARBA00023015"/>
    </source>
</evidence>
<evidence type="ECO:0000256" key="4">
    <source>
        <dbReference type="PROSITE-ProRule" id="PRU00335"/>
    </source>
</evidence>
<dbReference type="STRING" id="710696.Intca_0865"/>
<dbReference type="PROSITE" id="PS50977">
    <property type="entry name" value="HTH_TETR_2"/>
    <property type="match status" value="1"/>
</dbReference>
<feature type="domain" description="HTH tetR-type" evidence="5">
    <location>
        <begin position="10"/>
        <end position="70"/>
    </location>
</feature>
<dbReference type="Proteomes" id="UP000008914">
    <property type="component" value="Chromosome"/>
</dbReference>
<dbReference type="PANTHER" id="PTHR47506">
    <property type="entry name" value="TRANSCRIPTIONAL REGULATORY PROTEIN"/>
    <property type="match status" value="1"/>
</dbReference>
<dbReference type="KEGG" id="ica:Intca_0865"/>
<dbReference type="InterPro" id="IPR001647">
    <property type="entry name" value="HTH_TetR"/>
</dbReference>
<keyword evidence="3" id="KW-0804">Transcription</keyword>
<feature type="DNA-binding region" description="H-T-H motif" evidence="4">
    <location>
        <begin position="33"/>
        <end position="52"/>
    </location>
</feature>
<evidence type="ECO:0000256" key="2">
    <source>
        <dbReference type="ARBA" id="ARBA00023125"/>
    </source>
</evidence>
<keyword evidence="1" id="KW-0805">Transcription regulation</keyword>
<dbReference type="EMBL" id="CP002343">
    <property type="protein sequence ID" value="ADU47394.1"/>
    <property type="molecule type" value="Genomic_DNA"/>
</dbReference>
<dbReference type="Pfam" id="PF00440">
    <property type="entry name" value="TetR_N"/>
    <property type="match status" value="1"/>
</dbReference>
<proteinExistence type="predicted"/>
<dbReference type="SUPFAM" id="SSF48498">
    <property type="entry name" value="Tetracyclin repressor-like, C-terminal domain"/>
    <property type="match status" value="1"/>
</dbReference>
<sequence length="203" mass="21450">MARYGAEHKQATRRRMIETAGRRFKRNGIDGSGIATLVADAGLTNGAFYGHFSSKDDLVAAVVTDQLDAQVARLDALPAGSRVEAFIRDYLSAAHRDDPATGCPSAALLDEIGRCDSATRQAYTAGVRSVISAIARHLDDGDDHTSAAEERAIALVGLLVGSLQLARALEDGELSDRVLAAAHTNALQLARAGRRPTNGRESA</sequence>
<keyword evidence="2 4" id="KW-0238">DNA-binding</keyword>
<reference evidence="6 7" key="1">
    <citation type="journal article" date="2010" name="Stand. Genomic Sci.">
        <title>Complete genome sequence of Intrasporangium calvum type strain (7 KIP).</title>
        <authorList>
            <person name="Del Rio T.G."/>
            <person name="Chertkov O."/>
            <person name="Yasawong M."/>
            <person name="Lucas S."/>
            <person name="Deshpande S."/>
            <person name="Cheng J.F."/>
            <person name="Detter C."/>
            <person name="Tapia R."/>
            <person name="Han C."/>
            <person name="Goodwin L."/>
            <person name="Pitluck S."/>
            <person name="Liolios K."/>
            <person name="Ivanova N."/>
            <person name="Mavromatis K."/>
            <person name="Pati A."/>
            <person name="Chen A."/>
            <person name="Palaniappan K."/>
            <person name="Land M."/>
            <person name="Hauser L."/>
            <person name="Chang Y.J."/>
            <person name="Jeffries C.D."/>
            <person name="Rohde M."/>
            <person name="Pukall R."/>
            <person name="Sikorski J."/>
            <person name="Goker M."/>
            <person name="Woyke T."/>
            <person name="Bristow J."/>
            <person name="Eisen J.A."/>
            <person name="Markowitz V."/>
            <person name="Hugenholtz P."/>
            <person name="Kyrpides N.C."/>
            <person name="Klenk H.P."/>
            <person name="Lapidus A."/>
        </authorList>
    </citation>
    <scope>NUCLEOTIDE SEQUENCE [LARGE SCALE GENOMIC DNA]</scope>
    <source>
        <strain evidence="7">ATCC 23552 / DSM 43043 / JCM 3097 / NBRC 12989 / 7 KIP</strain>
    </source>
</reference>
<dbReference type="PANTHER" id="PTHR47506:SF7">
    <property type="entry name" value="TRANSCRIPTIONAL REGULATORY PROTEIN"/>
    <property type="match status" value="1"/>
</dbReference>
<dbReference type="HOGENOM" id="CLU_069356_28_2_11"/>
<evidence type="ECO:0000313" key="6">
    <source>
        <dbReference type="EMBL" id="ADU47394.1"/>
    </source>
</evidence>
<dbReference type="AlphaFoldDB" id="E6SC50"/>
<dbReference type="InterPro" id="IPR011075">
    <property type="entry name" value="TetR_C"/>
</dbReference>
<dbReference type="InterPro" id="IPR036271">
    <property type="entry name" value="Tet_transcr_reg_TetR-rel_C_sf"/>
</dbReference>
<dbReference type="OrthoDB" id="5242390at2"/>
<dbReference type="eggNOG" id="COG1309">
    <property type="taxonomic scope" value="Bacteria"/>
</dbReference>
<name>E6SC50_INTC7</name>
<dbReference type="GO" id="GO:0003677">
    <property type="term" value="F:DNA binding"/>
    <property type="evidence" value="ECO:0007669"/>
    <property type="project" value="UniProtKB-UniRule"/>
</dbReference>
<organism evidence="6 7">
    <name type="scientific">Intrasporangium calvum (strain ATCC 23552 / DSM 43043 / JCM 3097 / NBRC 12989 / NCIMB 10167 / NRRL B-3866 / 7 KIP)</name>
    <dbReference type="NCBI Taxonomy" id="710696"/>
    <lineage>
        <taxon>Bacteria</taxon>
        <taxon>Bacillati</taxon>
        <taxon>Actinomycetota</taxon>
        <taxon>Actinomycetes</taxon>
        <taxon>Micrococcales</taxon>
        <taxon>Intrasporangiaceae</taxon>
        <taxon>Intrasporangium</taxon>
    </lineage>
</organism>
<evidence type="ECO:0000259" key="5">
    <source>
        <dbReference type="PROSITE" id="PS50977"/>
    </source>
</evidence>
<dbReference type="Gene3D" id="1.10.10.60">
    <property type="entry name" value="Homeodomain-like"/>
    <property type="match status" value="1"/>
</dbReference>
<dbReference type="PRINTS" id="PR00455">
    <property type="entry name" value="HTHTETR"/>
</dbReference>
<dbReference type="Gene3D" id="1.10.357.10">
    <property type="entry name" value="Tetracycline Repressor, domain 2"/>
    <property type="match status" value="1"/>
</dbReference>
<dbReference type="SUPFAM" id="SSF46689">
    <property type="entry name" value="Homeodomain-like"/>
    <property type="match status" value="1"/>
</dbReference>
<protein>
    <submittedName>
        <fullName evidence="6">Transcriptional regulator, TetR family</fullName>
    </submittedName>
</protein>
<evidence type="ECO:0000256" key="3">
    <source>
        <dbReference type="ARBA" id="ARBA00023163"/>
    </source>
</evidence>
<accession>E6SC50</accession>
<dbReference type="InterPro" id="IPR009057">
    <property type="entry name" value="Homeodomain-like_sf"/>
</dbReference>